<keyword evidence="2" id="KW-1185">Reference proteome</keyword>
<dbReference type="RefSeq" id="WP_324274279.1">
    <property type="nucleotide sequence ID" value="NZ_CP141261.1"/>
</dbReference>
<sequence length="751" mass="78959">MALMAGALMLGVGGEPRATAALAADFDPGNLISDSVFFNPTTMTAHEVQSFLSNRGAACVAGEQACLKDYTTTTGARVPDGLCQGYQGGLVQSAAQIIAGTAHSCGINPQVLLVLLEKEQRLVTRTKPTNTNYRSAVGFGCPDTAACDAQYYGFFNQVYSAARRFQDYAARPGSFRHKAGQVAQVYWHEDLDRCGSGPVLIANQATAGLYNYTPYQPNAASLNNLYGTGDSCSSYGNRNFWRMFTDWFGDPRAGSHLVRTAQDPSVYVVSGANKHLIPDYGTLEAVAPLGSVGFVSQQYLDRRTTGPRMSRVVHAPTGGVFFLDAGMKLQFPSCGQVADYGGSCDSLVRLEQPLIDAFHTGPMMTSLYRTTTGKAFFVQGGVKREAVDDAALVAAGMPTVGVTLLEAGVAHVPYGVPVTRPGVALRNRSTGGMTLSVGSDFVSVAEPVRVVSALRGLPVRLLDDVSLRQLPRVGVPGAIVREAGGSGVFLLTEAGKWHLTDPAMLPAAPPEMPASVLGYFPDAGTFSGAGFVKGSASGTVYVLREGKRRSVSSWPDLVALNGGDPAPSFLTIDQRVADLLPAGPAQLGPGALVFSPRSPTVFFVNGRSELIPVGSFSTTLELGATRLVQVGDVDVAAYTVRNSGIGTAIDCGGTRYLGLGGKLYRVGTDAAAHYTLYDTAVDPAACAALPKAAIDLTRFLRAADGTIFYMENGLKRPIRSIEAWVALGGTSANTIQATGFALGLLPTGTPW</sequence>
<evidence type="ECO:0000313" key="1">
    <source>
        <dbReference type="EMBL" id="WRL62930.1"/>
    </source>
</evidence>
<gene>
    <name evidence="1" type="ORF">U6N30_24170</name>
</gene>
<evidence type="ECO:0000313" key="2">
    <source>
        <dbReference type="Proteomes" id="UP001324287"/>
    </source>
</evidence>
<dbReference type="Proteomes" id="UP001324287">
    <property type="component" value="Chromosome"/>
</dbReference>
<reference evidence="1 2" key="1">
    <citation type="submission" date="2023-12" db="EMBL/GenBank/DDBJ databases">
        <title>Blastococcus brunescens sp. nov., an actonobacterium isolated from sandstone collected in sahara desert.</title>
        <authorList>
            <person name="Gtari M."/>
            <person name="Ghodhbane F."/>
        </authorList>
    </citation>
    <scope>NUCLEOTIDE SEQUENCE [LARGE SCALE GENOMIC DNA]</scope>
    <source>
        <strain evidence="1 2">BMG 8361</strain>
    </source>
</reference>
<name>A0ABZ1AWP6_9ACTN</name>
<organism evidence="1 2">
    <name type="scientific">Blastococcus brunescens</name>
    <dbReference type="NCBI Taxonomy" id="1564165"/>
    <lineage>
        <taxon>Bacteria</taxon>
        <taxon>Bacillati</taxon>
        <taxon>Actinomycetota</taxon>
        <taxon>Actinomycetes</taxon>
        <taxon>Geodermatophilales</taxon>
        <taxon>Geodermatophilaceae</taxon>
        <taxon>Blastococcus</taxon>
    </lineage>
</organism>
<dbReference type="EMBL" id="CP141261">
    <property type="protein sequence ID" value="WRL62930.1"/>
    <property type="molecule type" value="Genomic_DNA"/>
</dbReference>
<protein>
    <recommendedName>
        <fullName evidence="3">Hemagglutinin</fullName>
    </recommendedName>
</protein>
<accession>A0ABZ1AWP6</accession>
<evidence type="ECO:0008006" key="3">
    <source>
        <dbReference type="Google" id="ProtNLM"/>
    </source>
</evidence>
<proteinExistence type="predicted"/>